<gene>
    <name evidence="1" type="ORF">N7456_013265</name>
</gene>
<dbReference type="OrthoDB" id="4260850at2759"/>
<protein>
    <recommendedName>
        <fullName evidence="3">Cytidyltransferase-like domain-containing protein</fullName>
    </recommendedName>
</protein>
<keyword evidence="2" id="KW-1185">Reference proteome</keyword>
<proteinExistence type="predicted"/>
<evidence type="ECO:0000313" key="1">
    <source>
        <dbReference type="EMBL" id="KAJ5083838.1"/>
    </source>
</evidence>
<dbReference type="InterPro" id="IPR014729">
    <property type="entry name" value="Rossmann-like_a/b/a_fold"/>
</dbReference>
<sequence length="336" mass="37970">MPGPETSQSLEDYIQRIPGHEHFYDKHEGAVKHESTSQLQPGVLNRILFYPGSFNPPHISHLALLQHIMKSGSDMNFIATVIFPADDAFIEKKLGEEAEDFILSKEERVRLWRGHGRDAPFWTYGGSIMEWQAFKAELIQEVAKDGFQLDISVLGGPDRMVDVDKGPPGQWGYNEWVFSDFSRDIEDYTPGSAMKQLESYEPWTPVVMNRKKSRQAAETVVSYIIAGMYMTGPKNTANMLKKVPSMKEPMIEDWFNNSESSTSTAWVCRRKDSPKATMLFIPKVEDEEESEAPRTSSSAIRELIKNAPPGKLEGRLSGKVLHPDILCEILSERGLC</sequence>
<dbReference type="Proteomes" id="UP001149165">
    <property type="component" value="Unassembled WGS sequence"/>
</dbReference>
<dbReference type="SUPFAM" id="SSF52374">
    <property type="entry name" value="Nucleotidylyl transferase"/>
    <property type="match status" value="1"/>
</dbReference>
<dbReference type="EMBL" id="JAPQKH010000008">
    <property type="protein sequence ID" value="KAJ5083838.1"/>
    <property type="molecule type" value="Genomic_DNA"/>
</dbReference>
<reference evidence="1" key="1">
    <citation type="submission" date="2022-11" db="EMBL/GenBank/DDBJ databases">
        <authorList>
            <person name="Petersen C."/>
        </authorList>
    </citation>
    <scope>NUCLEOTIDE SEQUENCE</scope>
    <source>
        <strain evidence="1">IBT 30069</strain>
    </source>
</reference>
<name>A0A9W9EL34_9EURO</name>
<accession>A0A9W9EL34</accession>
<reference evidence="1" key="2">
    <citation type="journal article" date="2023" name="IMA Fungus">
        <title>Comparative genomic study of the Penicillium genus elucidates a diverse pangenome and 15 lateral gene transfer events.</title>
        <authorList>
            <person name="Petersen C."/>
            <person name="Sorensen T."/>
            <person name="Nielsen M.R."/>
            <person name="Sondergaard T.E."/>
            <person name="Sorensen J.L."/>
            <person name="Fitzpatrick D.A."/>
            <person name="Frisvad J.C."/>
            <person name="Nielsen K.L."/>
        </authorList>
    </citation>
    <scope>NUCLEOTIDE SEQUENCE</scope>
    <source>
        <strain evidence="1">IBT 30069</strain>
    </source>
</reference>
<evidence type="ECO:0008006" key="3">
    <source>
        <dbReference type="Google" id="ProtNLM"/>
    </source>
</evidence>
<evidence type="ECO:0000313" key="2">
    <source>
        <dbReference type="Proteomes" id="UP001149165"/>
    </source>
</evidence>
<dbReference type="Gene3D" id="3.40.50.620">
    <property type="entry name" value="HUPs"/>
    <property type="match status" value="1"/>
</dbReference>
<comment type="caution">
    <text evidence="1">The sequence shown here is derived from an EMBL/GenBank/DDBJ whole genome shotgun (WGS) entry which is preliminary data.</text>
</comment>
<dbReference type="AlphaFoldDB" id="A0A9W9EL34"/>
<organism evidence="1 2">
    <name type="scientific">Penicillium angulare</name>
    <dbReference type="NCBI Taxonomy" id="116970"/>
    <lineage>
        <taxon>Eukaryota</taxon>
        <taxon>Fungi</taxon>
        <taxon>Dikarya</taxon>
        <taxon>Ascomycota</taxon>
        <taxon>Pezizomycotina</taxon>
        <taxon>Eurotiomycetes</taxon>
        <taxon>Eurotiomycetidae</taxon>
        <taxon>Eurotiales</taxon>
        <taxon>Aspergillaceae</taxon>
        <taxon>Penicillium</taxon>
    </lineage>
</organism>